<dbReference type="PANTHER" id="PTHR35331:SF1">
    <property type="entry name" value="STAGE V SPORULATION PROTEIN S"/>
    <property type="match status" value="1"/>
</dbReference>
<dbReference type="PANTHER" id="PTHR35331">
    <property type="entry name" value="STAGE V SPORULATION PROTEIN S"/>
    <property type="match status" value="1"/>
</dbReference>
<dbReference type="AlphaFoldDB" id="A0A8J4B690"/>
<name>A0A8J4B690_9CHLO</name>
<gene>
    <name evidence="1" type="ORF">Vafri_10040</name>
</gene>
<accession>A0A8J4B690</accession>
<dbReference type="GO" id="GO:0003676">
    <property type="term" value="F:nucleic acid binding"/>
    <property type="evidence" value="ECO:0007669"/>
    <property type="project" value="InterPro"/>
</dbReference>
<dbReference type="InterPro" id="IPR036882">
    <property type="entry name" value="Alba-like_dom_sf"/>
</dbReference>
<evidence type="ECO:0000313" key="2">
    <source>
        <dbReference type="Proteomes" id="UP000747399"/>
    </source>
</evidence>
<dbReference type="EMBL" id="BNCO01000018">
    <property type="protein sequence ID" value="GIL54511.1"/>
    <property type="molecule type" value="Genomic_DNA"/>
</dbReference>
<comment type="caution">
    <text evidence="1">The sequence shown here is derived from an EMBL/GenBank/DDBJ whole genome shotgun (WGS) entry which is preliminary data.</text>
</comment>
<dbReference type="InterPro" id="IPR007347">
    <property type="entry name" value="SpoVS"/>
</dbReference>
<sequence length="291" mass="30867">MSASLGMNRGPLSSCRPSRSVVTARFSGTLFLQPCFARNASRIATGNVPAKGLQSIVATKLPNARLVVLQSVNETVELPSEVADKPVESASPKDIKIKVAANGKVQAIAGKIAHSIREGALPDVACLGPKCTNVAVKAVAISRGYLAADSKDISFQPIYAELDRMEDKKPLRGLVLKLSTTSNDQALASTSVDAVEMHVRATSIPARSAGALAARVREQRAVFLTAIGAGAVYTAVAVIEKTRKYLKLSGKDIRALPEFIKVTKEDRLVNAVKFNIVVEDLPVEEANAPLV</sequence>
<dbReference type="Gene3D" id="3.30.110.20">
    <property type="entry name" value="Alba-like domain"/>
    <property type="match status" value="2"/>
</dbReference>
<proteinExistence type="predicted"/>
<dbReference type="Pfam" id="PF04232">
    <property type="entry name" value="SpoVS"/>
    <property type="match status" value="2"/>
</dbReference>
<dbReference type="Proteomes" id="UP000747399">
    <property type="component" value="Unassembled WGS sequence"/>
</dbReference>
<protein>
    <submittedName>
        <fullName evidence="1">Uncharacterized protein</fullName>
    </submittedName>
</protein>
<keyword evidence="2" id="KW-1185">Reference proteome</keyword>
<organism evidence="1 2">
    <name type="scientific">Volvox africanus</name>
    <dbReference type="NCBI Taxonomy" id="51714"/>
    <lineage>
        <taxon>Eukaryota</taxon>
        <taxon>Viridiplantae</taxon>
        <taxon>Chlorophyta</taxon>
        <taxon>core chlorophytes</taxon>
        <taxon>Chlorophyceae</taxon>
        <taxon>CS clade</taxon>
        <taxon>Chlamydomonadales</taxon>
        <taxon>Volvocaceae</taxon>
        <taxon>Volvox</taxon>
    </lineage>
</organism>
<reference evidence="1" key="1">
    <citation type="journal article" date="2021" name="Proc. Natl. Acad. Sci. U.S.A.">
        <title>Three genomes in the algal genus Volvox reveal the fate of a haploid sex-determining region after a transition to homothallism.</title>
        <authorList>
            <person name="Yamamoto K."/>
            <person name="Hamaji T."/>
            <person name="Kawai-Toyooka H."/>
            <person name="Matsuzaki R."/>
            <person name="Takahashi F."/>
            <person name="Nishimura Y."/>
            <person name="Kawachi M."/>
            <person name="Noguchi H."/>
            <person name="Minakuchi Y."/>
            <person name="Umen J.G."/>
            <person name="Toyoda A."/>
            <person name="Nozaki H."/>
        </authorList>
    </citation>
    <scope>NUCLEOTIDE SEQUENCE</scope>
    <source>
        <strain evidence="1">NIES-3780</strain>
    </source>
</reference>
<evidence type="ECO:0000313" key="1">
    <source>
        <dbReference type="EMBL" id="GIL54511.1"/>
    </source>
</evidence>